<dbReference type="RefSeq" id="XP_001798702.1">
    <property type="nucleotide sequence ID" value="XM_001798650.1"/>
</dbReference>
<dbReference type="InterPro" id="IPR015813">
    <property type="entry name" value="Pyrv/PenolPyrv_kinase-like_dom"/>
</dbReference>
<reference evidence="2" key="1">
    <citation type="journal article" date="2007" name="Plant Cell">
        <title>Dothideomycete-plant interactions illuminated by genome sequencing and EST analysis of the wheat pathogen Stagonospora nodorum.</title>
        <authorList>
            <person name="Hane J.K."/>
            <person name="Lowe R.G."/>
            <person name="Solomon P.S."/>
            <person name="Tan K.C."/>
            <person name="Schoch C.L."/>
            <person name="Spatafora J.W."/>
            <person name="Crous P.W."/>
            <person name="Kodira C."/>
            <person name="Birren B.W."/>
            <person name="Galagan J.E."/>
            <person name="Torriani S.F."/>
            <person name="McDonald B.A."/>
            <person name="Oliver R.P."/>
        </authorList>
    </citation>
    <scope>NUCLEOTIDE SEQUENCE [LARGE SCALE GENOMIC DNA]</scope>
    <source>
        <strain evidence="2">SN15 / ATCC MYA-4574 / FGSC 10173</strain>
    </source>
</reference>
<evidence type="ECO:0000313" key="2">
    <source>
        <dbReference type="Proteomes" id="UP000001055"/>
    </source>
</evidence>
<organism evidence="1 2">
    <name type="scientific">Phaeosphaeria nodorum (strain SN15 / ATCC MYA-4574 / FGSC 10173)</name>
    <name type="common">Glume blotch fungus</name>
    <name type="synonym">Parastagonospora nodorum</name>
    <dbReference type="NCBI Taxonomy" id="321614"/>
    <lineage>
        <taxon>Eukaryota</taxon>
        <taxon>Fungi</taxon>
        <taxon>Dikarya</taxon>
        <taxon>Ascomycota</taxon>
        <taxon>Pezizomycotina</taxon>
        <taxon>Dothideomycetes</taxon>
        <taxon>Pleosporomycetidae</taxon>
        <taxon>Pleosporales</taxon>
        <taxon>Pleosporineae</taxon>
        <taxon>Phaeosphaeriaceae</taxon>
        <taxon>Parastagonospora</taxon>
    </lineage>
</organism>
<dbReference type="HOGENOM" id="CLU_2062321_0_0_1"/>
<dbReference type="GO" id="GO:0003824">
    <property type="term" value="F:catalytic activity"/>
    <property type="evidence" value="ECO:0007669"/>
    <property type="project" value="InterPro"/>
</dbReference>
<dbReference type="Gene3D" id="3.20.20.60">
    <property type="entry name" value="Phosphoenolpyruvate-binding domains"/>
    <property type="match status" value="1"/>
</dbReference>
<sequence>MKTHRKTSIIHSEVCLPYLVPKNTQLRHDLNGKPAPEFVEAMGEFCAAAAKNNLPVFGGALSLDQVPMLIQTGARNIFVQFDIWVFSRMMEESLNQAVYRKQFEGSPSAGLSNGQGKAE</sequence>
<dbReference type="SUPFAM" id="SSF51621">
    <property type="entry name" value="Phosphoenolpyruvate/pyruvate domain"/>
    <property type="match status" value="1"/>
</dbReference>
<name>Q0UIM6_PHANO</name>
<dbReference type="EMBL" id="CH445336">
    <property type="protein sequence ID" value="EAT84664.1"/>
    <property type="molecule type" value="Genomic_DNA"/>
</dbReference>
<gene>
    <name evidence="1" type="ORF">SNOG_08388</name>
</gene>
<dbReference type="AlphaFoldDB" id="Q0UIM6"/>
<dbReference type="GeneID" id="5975600"/>
<dbReference type="Proteomes" id="UP000001055">
    <property type="component" value="Unassembled WGS sequence"/>
</dbReference>
<evidence type="ECO:0008006" key="3">
    <source>
        <dbReference type="Google" id="ProtNLM"/>
    </source>
</evidence>
<dbReference type="eggNOG" id="ENOG502SJMS">
    <property type="taxonomic scope" value="Eukaryota"/>
</dbReference>
<dbReference type="InParanoid" id="Q0UIM6"/>
<dbReference type="KEGG" id="pno:SNOG_08388"/>
<dbReference type="InterPro" id="IPR040442">
    <property type="entry name" value="Pyrv_kinase-like_dom_sf"/>
</dbReference>
<protein>
    <recommendedName>
        <fullName evidence="3">HpcH/HpaI aldolase/citrate lyase domain-containing protein</fullName>
    </recommendedName>
</protein>
<accession>Q0UIM6</accession>
<evidence type="ECO:0000313" key="1">
    <source>
        <dbReference type="EMBL" id="EAT84664.1"/>
    </source>
</evidence>
<proteinExistence type="predicted"/>